<dbReference type="AlphaFoldDB" id="A0A5P1FSV7"/>
<dbReference type="InterPro" id="IPR043129">
    <property type="entry name" value="ATPase_NBD"/>
</dbReference>
<proteinExistence type="inferred from homology"/>
<dbReference type="Gramene" id="ONK79760">
    <property type="protein sequence ID" value="ONK79760"/>
    <property type="gene ID" value="A4U43_C01F9790"/>
</dbReference>
<dbReference type="PRINTS" id="PR00190">
    <property type="entry name" value="ACTIN"/>
</dbReference>
<dbReference type="Gene3D" id="3.30.420.40">
    <property type="match status" value="2"/>
</dbReference>
<dbReference type="InterPro" id="IPR004000">
    <property type="entry name" value="Actin"/>
</dbReference>
<dbReference type="Gene3D" id="3.90.640.10">
    <property type="entry name" value="Actin, Chain A, domain 4"/>
    <property type="match status" value="1"/>
</dbReference>
<dbReference type="SUPFAM" id="SSF53067">
    <property type="entry name" value="Actin-like ATPase domain"/>
    <property type="match status" value="2"/>
</dbReference>
<organism evidence="2 3">
    <name type="scientific">Asparagus officinalis</name>
    <name type="common">Garden asparagus</name>
    <dbReference type="NCBI Taxonomy" id="4686"/>
    <lineage>
        <taxon>Eukaryota</taxon>
        <taxon>Viridiplantae</taxon>
        <taxon>Streptophyta</taxon>
        <taxon>Embryophyta</taxon>
        <taxon>Tracheophyta</taxon>
        <taxon>Spermatophyta</taxon>
        <taxon>Magnoliopsida</taxon>
        <taxon>Liliopsida</taxon>
        <taxon>Asparagales</taxon>
        <taxon>Asparagaceae</taxon>
        <taxon>Asparagoideae</taxon>
        <taxon>Asparagus</taxon>
    </lineage>
</organism>
<evidence type="ECO:0000256" key="1">
    <source>
        <dbReference type="RuleBase" id="RU000487"/>
    </source>
</evidence>
<dbReference type="SMART" id="SM00268">
    <property type="entry name" value="ACTIN"/>
    <property type="match status" value="1"/>
</dbReference>
<dbReference type="EMBL" id="CM007381">
    <property type="protein sequence ID" value="ONK79760.1"/>
    <property type="molecule type" value="Genomic_DNA"/>
</dbReference>
<dbReference type="Pfam" id="PF00022">
    <property type="entry name" value="Actin"/>
    <property type="match status" value="1"/>
</dbReference>
<dbReference type="PANTHER" id="PTHR11937">
    <property type="entry name" value="ACTIN"/>
    <property type="match status" value="1"/>
</dbReference>
<comment type="similarity">
    <text evidence="1">Belongs to the actin family.</text>
</comment>
<dbReference type="OMA" id="NITPHTH"/>
<name>A0A5P1FSV7_ASPOF</name>
<dbReference type="Proteomes" id="UP000243459">
    <property type="component" value="Chromosome 1"/>
</dbReference>
<evidence type="ECO:0000313" key="3">
    <source>
        <dbReference type="Proteomes" id="UP000243459"/>
    </source>
</evidence>
<gene>
    <name evidence="2" type="ORF">A4U43_C01F9790</name>
</gene>
<accession>A0A5P1FSV7</accession>
<sequence length="210" mass="23255">MEVISPFIDGVAVDWDIVDNIWDHAFREHLLIDPRERPMLLAEPSSNTPQQRERVAKLMFENYKVPALFLAKNAALTSFAAGRATSLVVDSGGGSTTVAAIHDGYVIHMAVATSPIGGEFLTECMLKSLETKGIVLQPRYAFKRKEMCPGDFQTINLDFPNTTDKLYSQRVIASDIKDCVCRVPDTPYAGMLSMEIIHITVVSDSICIIF</sequence>
<reference evidence="3" key="1">
    <citation type="journal article" date="2017" name="Nat. Commun.">
        <title>The asparagus genome sheds light on the origin and evolution of a young Y chromosome.</title>
        <authorList>
            <person name="Harkess A."/>
            <person name="Zhou J."/>
            <person name="Xu C."/>
            <person name="Bowers J.E."/>
            <person name="Van der Hulst R."/>
            <person name="Ayyampalayam S."/>
            <person name="Mercati F."/>
            <person name="Riccardi P."/>
            <person name="McKain M.R."/>
            <person name="Kakrana A."/>
            <person name="Tang H."/>
            <person name="Ray J."/>
            <person name="Groenendijk J."/>
            <person name="Arikit S."/>
            <person name="Mathioni S.M."/>
            <person name="Nakano M."/>
            <person name="Shan H."/>
            <person name="Telgmann-Rauber A."/>
            <person name="Kanno A."/>
            <person name="Yue Z."/>
            <person name="Chen H."/>
            <person name="Li W."/>
            <person name="Chen Y."/>
            <person name="Xu X."/>
            <person name="Zhang Y."/>
            <person name="Luo S."/>
            <person name="Chen H."/>
            <person name="Gao J."/>
            <person name="Mao Z."/>
            <person name="Pires J.C."/>
            <person name="Luo M."/>
            <person name="Kudrna D."/>
            <person name="Wing R.A."/>
            <person name="Meyers B.C."/>
            <person name="Yi K."/>
            <person name="Kong H."/>
            <person name="Lavrijsen P."/>
            <person name="Sunseri F."/>
            <person name="Falavigna A."/>
            <person name="Ye Y."/>
            <person name="Leebens-Mack J.H."/>
            <person name="Chen G."/>
        </authorList>
    </citation>
    <scope>NUCLEOTIDE SEQUENCE [LARGE SCALE GENOMIC DNA]</scope>
    <source>
        <strain evidence="3">cv. DH0086</strain>
    </source>
</reference>
<protein>
    <recommendedName>
        <fullName evidence="4">Actin-related protein 4</fullName>
    </recommendedName>
</protein>
<keyword evidence="3" id="KW-1185">Reference proteome</keyword>
<evidence type="ECO:0008006" key="4">
    <source>
        <dbReference type="Google" id="ProtNLM"/>
    </source>
</evidence>
<evidence type="ECO:0000313" key="2">
    <source>
        <dbReference type="EMBL" id="ONK79760.1"/>
    </source>
</evidence>